<proteinExistence type="predicted"/>
<dbReference type="PROSITE" id="PS51257">
    <property type="entry name" value="PROKAR_LIPOPROTEIN"/>
    <property type="match status" value="1"/>
</dbReference>
<dbReference type="RefSeq" id="WP_151107248.1">
    <property type="nucleotide sequence ID" value="NZ_WAEM01000003.1"/>
</dbReference>
<keyword evidence="4" id="KW-1185">Reference proteome</keyword>
<keyword evidence="1" id="KW-0479">Metal-binding</keyword>
<dbReference type="Gene3D" id="3.30.70.100">
    <property type="match status" value="1"/>
</dbReference>
<evidence type="ECO:0000259" key="2">
    <source>
        <dbReference type="PROSITE" id="PS50846"/>
    </source>
</evidence>
<gene>
    <name evidence="3" type="ORF">F6464_07800</name>
</gene>
<comment type="caution">
    <text evidence="3">The sequence shown here is derived from an EMBL/GenBank/DDBJ whole genome shotgun (WGS) entry which is preliminary data.</text>
</comment>
<dbReference type="Proteomes" id="UP000490922">
    <property type="component" value="Unassembled WGS sequence"/>
</dbReference>
<evidence type="ECO:0000313" key="3">
    <source>
        <dbReference type="EMBL" id="KAB1156094.1"/>
    </source>
</evidence>
<dbReference type="CDD" id="cd00371">
    <property type="entry name" value="HMA"/>
    <property type="match status" value="1"/>
</dbReference>
<dbReference type="OrthoDB" id="1178902at2"/>
<dbReference type="GO" id="GO:0046872">
    <property type="term" value="F:metal ion binding"/>
    <property type="evidence" value="ECO:0007669"/>
    <property type="project" value="UniProtKB-KW"/>
</dbReference>
<evidence type="ECO:0000313" key="4">
    <source>
        <dbReference type="Proteomes" id="UP000490922"/>
    </source>
</evidence>
<protein>
    <submittedName>
        <fullName evidence="3">Heavy-metal-associated domain-containing protein</fullName>
    </submittedName>
</protein>
<feature type="domain" description="HMA" evidence="2">
    <location>
        <begin position="43"/>
        <end position="110"/>
    </location>
</feature>
<dbReference type="SUPFAM" id="SSF55008">
    <property type="entry name" value="HMA, heavy metal-associated domain"/>
    <property type="match status" value="1"/>
</dbReference>
<accession>A0A7J5AET3</accession>
<dbReference type="Pfam" id="PF00403">
    <property type="entry name" value="HMA"/>
    <property type="match status" value="1"/>
</dbReference>
<dbReference type="EMBL" id="WAEM01000003">
    <property type="protein sequence ID" value="KAB1156094.1"/>
    <property type="molecule type" value="Genomic_DNA"/>
</dbReference>
<dbReference type="InterPro" id="IPR036163">
    <property type="entry name" value="HMA_dom_sf"/>
</dbReference>
<dbReference type="FunFam" id="3.30.70.100:FF:000001">
    <property type="entry name" value="ATPase copper transporting beta"/>
    <property type="match status" value="1"/>
</dbReference>
<dbReference type="PROSITE" id="PS50846">
    <property type="entry name" value="HMA_2"/>
    <property type="match status" value="1"/>
</dbReference>
<dbReference type="InterPro" id="IPR006121">
    <property type="entry name" value="HMA_dom"/>
</dbReference>
<reference evidence="3 4" key="1">
    <citation type="submission" date="2019-09" db="EMBL/GenBank/DDBJ databases">
        <title>Flavobacterium sp. nov., isolated from glacier ice.</title>
        <authorList>
            <person name="Liu Q."/>
        </authorList>
    </citation>
    <scope>NUCLEOTIDE SEQUENCE [LARGE SCALE GENOMIC DNA]</scope>
    <source>
        <strain evidence="3 4">NBRC 112527</strain>
    </source>
</reference>
<name>A0A7J5AET3_9FLAO</name>
<dbReference type="AlphaFoldDB" id="A0A7J5AET3"/>
<sequence>MNFTKSIFALCLSIVLFTSCKQTNSEPKEEATEKNATPVAKLETASFNIEGMTCAIGCAKTIEKELSETEGVQKATVDFDNKLATVSFDATKQTAETLVKVVEATADGKTYKVSNVKSSGNKAMLLVQEPEKKEDQKKSCSADSKKAIKGKGCCAKKKHCEKEEKKATTM</sequence>
<evidence type="ECO:0000256" key="1">
    <source>
        <dbReference type="ARBA" id="ARBA00022723"/>
    </source>
</evidence>
<organism evidence="3 4">
    <name type="scientific">Flavobacterium luteum</name>
    <dbReference type="NCBI Taxonomy" id="2026654"/>
    <lineage>
        <taxon>Bacteria</taxon>
        <taxon>Pseudomonadati</taxon>
        <taxon>Bacteroidota</taxon>
        <taxon>Flavobacteriia</taxon>
        <taxon>Flavobacteriales</taxon>
        <taxon>Flavobacteriaceae</taxon>
        <taxon>Flavobacterium</taxon>
    </lineage>
</organism>